<name>A0A7T0BWA5_9BACT</name>
<dbReference type="Gene3D" id="2.30.30.830">
    <property type="match status" value="1"/>
</dbReference>
<sequence length="517" mass="58922">MHDPNGMIQVMQTIQKNIRLFLLTVLVVGVLSGSAIGAQAPASSVGASNGLVRQLLADSGLDAAKAFMAESELPTEMFSDPLSLLYMVAPDGKLKLIRELYQGTFDSEEYFDAIQRRFQKDLNSQHAHKVLEFLATPLGQQSVQMEVQFLNDYLWFLSRGKDFLGHYREKMGPENLPTGQRLFLTGRMLRARDLVSLGMRVNSSILAVASPLKPYYNQGPSDDKEKIVKEDLPEYIKTLHIMFLSRIYREMPDDRFKELVKFYESSAGRWYQRTRNRGQMDAQDRMNQQARMRVASVMKAFEAGKGEKEILYKMFPPGIRQLFVRKRDPFQPLIYAGMDKEKKEKVEEVPVPVDRFVGTDKRFETIPLEAYNQLKEIDPQLYQDLEFYGKLFQERTELEALSDEEFEEEVSRYQALIEKAKDVMANSVLTPLQVGYGNLQLVGLMDNGIENVGLIQATDSKGYTVKKGMLIGPNFGVVESINEERIEVVERARDHEGNILSTVQFIAFADPEGSEEK</sequence>
<accession>A0A7T0BWA5</accession>
<gene>
    <name evidence="1" type="ORF">G3M70_09350</name>
</gene>
<evidence type="ECO:0000313" key="1">
    <source>
        <dbReference type="EMBL" id="QPJ62063.1"/>
    </source>
</evidence>
<dbReference type="Pfam" id="PF04351">
    <property type="entry name" value="PilP"/>
    <property type="match status" value="1"/>
</dbReference>
<proteinExistence type="predicted"/>
<dbReference type="AlphaFoldDB" id="A0A7T0BWA5"/>
<dbReference type="KEGG" id="nli:G3M70_09350"/>
<protein>
    <recommendedName>
        <fullName evidence="3">DUF2059 domain-containing protein</fullName>
    </recommendedName>
</protein>
<evidence type="ECO:0008006" key="3">
    <source>
        <dbReference type="Google" id="ProtNLM"/>
    </source>
</evidence>
<organism evidence="1 2">
    <name type="scientific">Candidatus Nitronauta litoralis</name>
    <dbReference type="NCBI Taxonomy" id="2705533"/>
    <lineage>
        <taxon>Bacteria</taxon>
        <taxon>Pseudomonadati</taxon>
        <taxon>Nitrospinota/Tectimicrobiota group</taxon>
        <taxon>Nitrospinota</taxon>
        <taxon>Nitrospinia</taxon>
        <taxon>Nitrospinales</taxon>
        <taxon>Nitrospinaceae</taxon>
        <taxon>Candidatus Nitronauta</taxon>
    </lineage>
</organism>
<dbReference type="EMBL" id="CP048685">
    <property type="protein sequence ID" value="QPJ62063.1"/>
    <property type="molecule type" value="Genomic_DNA"/>
</dbReference>
<reference evidence="1 2" key="1">
    <citation type="submission" date="2020-02" db="EMBL/GenBank/DDBJ databases">
        <title>Genomic and physiological characterization of two novel Nitrospinaceae genera.</title>
        <authorList>
            <person name="Mueller A.J."/>
            <person name="Jung M.-Y."/>
            <person name="Strachan C.R."/>
            <person name="Herbold C.W."/>
            <person name="Kirkegaard R.H."/>
            <person name="Daims H."/>
        </authorList>
    </citation>
    <scope>NUCLEOTIDE SEQUENCE [LARGE SCALE GENOMIC DNA]</scope>
    <source>
        <strain evidence="1">EB</strain>
    </source>
</reference>
<dbReference type="InterPro" id="IPR007446">
    <property type="entry name" value="PilP"/>
</dbReference>
<dbReference type="Proteomes" id="UP000594688">
    <property type="component" value="Chromosome"/>
</dbReference>
<evidence type="ECO:0000313" key="2">
    <source>
        <dbReference type="Proteomes" id="UP000594688"/>
    </source>
</evidence>